<reference evidence="1 2" key="1">
    <citation type="submission" date="2016-07" db="EMBL/GenBank/DDBJ databases">
        <title>Pervasive Adenine N6-methylation of Active Genes in Fungi.</title>
        <authorList>
            <consortium name="DOE Joint Genome Institute"/>
            <person name="Mondo S.J."/>
            <person name="Dannebaum R.O."/>
            <person name="Kuo R.C."/>
            <person name="Labutti K."/>
            <person name="Haridas S."/>
            <person name="Kuo A."/>
            <person name="Salamov A."/>
            <person name="Ahrendt S.R."/>
            <person name="Lipzen A."/>
            <person name="Sullivan W."/>
            <person name="Andreopoulos W.B."/>
            <person name="Clum A."/>
            <person name="Lindquist E."/>
            <person name="Daum C."/>
            <person name="Ramamoorthy G.K."/>
            <person name="Gryganskyi A."/>
            <person name="Culley D."/>
            <person name="Magnuson J.K."/>
            <person name="James T.Y."/>
            <person name="O'Malley M.A."/>
            <person name="Stajich J.E."/>
            <person name="Spatafora J.W."/>
            <person name="Visel A."/>
            <person name="Grigoriev I.V."/>
        </authorList>
    </citation>
    <scope>NUCLEOTIDE SEQUENCE [LARGE SCALE GENOMIC DNA]</scope>
    <source>
        <strain evidence="1 2">NRRL 3301</strain>
    </source>
</reference>
<name>A0A1X2G2P0_9FUNG</name>
<evidence type="ECO:0000313" key="1">
    <source>
        <dbReference type="EMBL" id="ORX42884.1"/>
    </source>
</evidence>
<dbReference type="GO" id="GO:0003676">
    <property type="term" value="F:nucleic acid binding"/>
    <property type="evidence" value="ECO:0007669"/>
    <property type="project" value="InterPro"/>
</dbReference>
<feature type="non-terminal residue" evidence="1">
    <location>
        <position position="1"/>
    </location>
</feature>
<sequence>INKALLCEHDWDLYLDSALWALRIRKHATVGYSPFYLVYGREPVLPGDALRPYTEAPLDNDQVARWTADELEALGHARGAAEHRSKTRFQQDAERWNTVTNHVLFNVGDYVLQRVEQKRSGLEPQWEGPYRVFKKNIDTDTYWLETLGGVLRNDWVHVDRL</sequence>
<evidence type="ECO:0000313" key="2">
    <source>
        <dbReference type="Proteomes" id="UP000242146"/>
    </source>
</evidence>
<organism evidence="1 2">
    <name type="scientific">Hesseltinella vesiculosa</name>
    <dbReference type="NCBI Taxonomy" id="101127"/>
    <lineage>
        <taxon>Eukaryota</taxon>
        <taxon>Fungi</taxon>
        <taxon>Fungi incertae sedis</taxon>
        <taxon>Mucoromycota</taxon>
        <taxon>Mucoromycotina</taxon>
        <taxon>Mucoromycetes</taxon>
        <taxon>Mucorales</taxon>
        <taxon>Cunninghamellaceae</taxon>
        <taxon>Hesseltinella</taxon>
    </lineage>
</organism>
<feature type="non-terminal residue" evidence="1">
    <location>
        <position position="161"/>
    </location>
</feature>
<dbReference type="OrthoDB" id="5582742at2759"/>
<dbReference type="InterPro" id="IPR036397">
    <property type="entry name" value="RNaseH_sf"/>
</dbReference>
<keyword evidence="2" id="KW-1185">Reference proteome</keyword>
<accession>A0A1X2G2P0</accession>
<dbReference type="Gene3D" id="3.30.420.10">
    <property type="entry name" value="Ribonuclease H-like superfamily/Ribonuclease H"/>
    <property type="match status" value="1"/>
</dbReference>
<proteinExistence type="predicted"/>
<dbReference type="AlphaFoldDB" id="A0A1X2G2P0"/>
<evidence type="ECO:0008006" key="3">
    <source>
        <dbReference type="Google" id="ProtNLM"/>
    </source>
</evidence>
<gene>
    <name evidence="1" type="ORF">DM01DRAFT_1340932</name>
</gene>
<dbReference type="EMBL" id="MCGT01000061">
    <property type="protein sequence ID" value="ORX42884.1"/>
    <property type="molecule type" value="Genomic_DNA"/>
</dbReference>
<dbReference type="Proteomes" id="UP000242146">
    <property type="component" value="Unassembled WGS sequence"/>
</dbReference>
<protein>
    <recommendedName>
        <fullName evidence="3">Integrase catalytic domain-containing protein</fullName>
    </recommendedName>
</protein>
<dbReference type="STRING" id="101127.A0A1X2G2P0"/>
<comment type="caution">
    <text evidence="1">The sequence shown here is derived from an EMBL/GenBank/DDBJ whole genome shotgun (WGS) entry which is preliminary data.</text>
</comment>